<comment type="caution">
    <text evidence="1">The sequence shown here is derived from an EMBL/GenBank/DDBJ whole genome shotgun (WGS) entry which is preliminary data.</text>
</comment>
<dbReference type="EMBL" id="CM042011">
    <property type="protein sequence ID" value="KAI3763889.1"/>
    <property type="molecule type" value="Genomic_DNA"/>
</dbReference>
<organism evidence="1 2">
    <name type="scientific">Cichorium intybus</name>
    <name type="common">Chicory</name>
    <dbReference type="NCBI Taxonomy" id="13427"/>
    <lineage>
        <taxon>Eukaryota</taxon>
        <taxon>Viridiplantae</taxon>
        <taxon>Streptophyta</taxon>
        <taxon>Embryophyta</taxon>
        <taxon>Tracheophyta</taxon>
        <taxon>Spermatophyta</taxon>
        <taxon>Magnoliopsida</taxon>
        <taxon>eudicotyledons</taxon>
        <taxon>Gunneridae</taxon>
        <taxon>Pentapetalae</taxon>
        <taxon>asterids</taxon>
        <taxon>campanulids</taxon>
        <taxon>Asterales</taxon>
        <taxon>Asteraceae</taxon>
        <taxon>Cichorioideae</taxon>
        <taxon>Cichorieae</taxon>
        <taxon>Cichoriinae</taxon>
        <taxon>Cichorium</taxon>
    </lineage>
</organism>
<protein>
    <submittedName>
        <fullName evidence="1">Uncharacterized protein</fullName>
    </submittedName>
</protein>
<accession>A0ACB9EY51</accession>
<sequence>MDFHSDSEDSGDDLVFTAMMEVATIYVNRAETPEKRRRLAAKNRNREEGHEKFIRDYFSEDCVYDDKDFKSRFRLTRSMFLRIVHDLEANYEIFQLRYDGRGKRGFTPHQKCGAALRLLGYGYTFDAVDEYLRMSAKTARESMYAFCEYIYELYGPIYLRKPTRNDVEELYAAHHQSHGLPGMLGSIDCTHWDWANCPNAWKGQYTGGHHGTPSLILEAVASQDLWIWHAYFGVPGANNDLNVLDSSPIFNDILLGKSADVPFKVNDSEYPRGYLLTDGIYPNYSTFVKAYQHPIDEKRVLFTQRQESARKDVERAFGVLKKRWTIVQNPSRAWELDNIRKVMYGVIVLHNMIIEEKGRNICIYQPHHMTQEPTQFVPGSEAYFSRVLEIHNAEMNANLRHDLTEYVYATRNDETDDEDD</sequence>
<reference evidence="1 2" key="2">
    <citation type="journal article" date="2022" name="Mol. Ecol. Resour.">
        <title>The genomes of chicory, endive, great burdock and yacon provide insights into Asteraceae paleo-polyploidization history and plant inulin production.</title>
        <authorList>
            <person name="Fan W."/>
            <person name="Wang S."/>
            <person name="Wang H."/>
            <person name="Wang A."/>
            <person name="Jiang F."/>
            <person name="Liu H."/>
            <person name="Zhao H."/>
            <person name="Xu D."/>
            <person name="Zhang Y."/>
        </authorList>
    </citation>
    <scope>NUCLEOTIDE SEQUENCE [LARGE SCALE GENOMIC DNA]</scope>
    <source>
        <strain evidence="2">cv. Punajuju</strain>
        <tissue evidence="1">Leaves</tissue>
    </source>
</reference>
<keyword evidence="2" id="KW-1185">Reference proteome</keyword>
<dbReference type="Proteomes" id="UP001055811">
    <property type="component" value="Linkage Group LG03"/>
</dbReference>
<name>A0ACB9EY51_CICIN</name>
<reference evidence="2" key="1">
    <citation type="journal article" date="2022" name="Mol. Ecol. Resour.">
        <title>The genomes of chicory, endive, great burdock and yacon provide insights into Asteraceae palaeo-polyploidization history and plant inulin production.</title>
        <authorList>
            <person name="Fan W."/>
            <person name="Wang S."/>
            <person name="Wang H."/>
            <person name="Wang A."/>
            <person name="Jiang F."/>
            <person name="Liu H."/>
            <person name="Zhao H."/>
            <person name="Xu D."/>
            <person name="Zhang Y."/>
        </authorList>
    </citation>
    <scope>NUCLEOTIDE SEQUENCE [LARGE SCALE GENOMIC DNA]</scope>
    <source>
        <strain evidence="2">cv. Punajuju</strain>
    </source>
</reference>
<gene>
    <name evidence="1" type="ORF">L2E82_13887</name>
</gene>
<evidence type="ECO:0000313" key="1">
    <source>
        <dbReference type="EMBL" id="KAI3763889.1"/>
    </source>
</evidence>
<evidence type="ECO:0000313" key="2">
    <source>
        <dbReference type="Proteomes" id="UP001055811"/>
    </source>
</evidence>
<proteinExistence type="predicted"/>